<gene>
    <name evidence="1" type="ORF">AAFF_G00143180</name>
</gene>
<comment type="caution">
    <text evidence="1">The sequence shown here is derived from an EMBL/GenBank/DDBJ whole genome shotgun (WGS) entry which is preliminary data.</text>
</comment>
<accession>A0AAD7T0B8</accession>
<dbReference type="Proteomes" id="UP001221898">
    <property type="component" value="Unassembled WGS sequence"/>
</dbReference>
<dbReference type="EMBL" id="JAINUG010000020">
    <property type="protein sequence ID" value="KAJ8412051.1"/>
    <property type="molecule type" value="Genomic_DNA"/>
</dbReference>
<protein>
    <submittedName>
        <fullName evidence="1">Uncharacterized protein</fullName>
    </submittedName>
</protein>
<proteinExistence type="predicted"/>
<evidence type="ECO:0000313" key="2">
    <source>
        <dbReference type="Proteomes" id="UP001221898"/>
    </source>
</evidence>
<dbReference type="AlphaFoldDB" id="A0AAD7T0B8"/>
<keyword evidence="2" id="KW-1185">Reference proteome</keyword>
<organism evidence="1 2">
    <name type="scientific">Aldrovandia affinis</name>
    <dbReference type="NCBI Taxonomy" id="143900"/>
    <lineage>
        <taxon>Eukaryota</taxon>
        <taxon>Metazoa</taxon>
        <taxon>Chordata</taxon>
        <taxon>Craniata</taxon>
        <taxon>Vertebrata</taxon>
        <taxon>Euteleostomi</taxon>
        <taxon>Actinopterygii</taxon>
        <taxon>Neopterygii</taxon>
        <taxon>Teleostei</taxon>
        <taxon>Notacanthiformes</taxon>
        <taxon>Halosauridae</taxon>
        <taxon>Aldrovandia</taxon>
    </lineage>
</organism>
<name>A0AAD7T0B8_9TELE</name>
<reference evidence="1" key="1">
    <citation type="journal article" date="2023" name="Science">
        <title>Genome structures resolve the early diversification of teleost fishes.</title>
        <authorList>
            <person name="Parey E."/>
            <person name="Louis A."/>
            <person name="Montfort J."/>
            <person name="Bouchez O."/>
            <person name="Roques C."/>
            <person name="Iampietro C."/>
            <person name="Lluch J."/>
            <person name="Castinel A."/>
            <person name="Donnadieu C."/>
            <person name="Desvignes T."/>
            <person name="Floi Bucao C."/>
            <person name="Jouanno E."/>
            <person name="Wen M."/>
            <person name="Mejri S."/>
            <person name="Dirks R."/>
            <person name="Jansen H."/>
            <person name="Henkel C."/>
            <person name="Chen W.J."/>
            <person name="Zahm M."/>
            <person name="Cabau C."/>
            <person name="Klopp C."/>
            <person name="Thompson A.W."/>
            <person name="Robinson-Rechavi M."/>
            <person name="Braasch I."/>
            <person name="Lecointre G."/>
            <person name="Bobe J."/>
            <person name="Postlethwait J.H."/>
            <person name="Berthelot C."/>
            <person name="Roest Crollius H."/>
            <person name="Guiguen Y."/>
        </authorList>
    </citation>
    <scope>NUCLEOTIDE SEQUENCE</scope>
    <source>
        <strain evidence="1">NC1722</strain>
    </source>
</reference>
<evidence type="ECO:0000313" key="1">
    <source>
        <dbReference type="EMBL" id="KAJ8412051.1"/>
    </source>
</evidence>
<sequence>MSSAQLPGKPKPKSPFRKRGSLQITASPAHALADLKGTAELGLVSPVTETLSHYCVRFNGQGLFELSA</sequence>